<evidence type="ECO:0000256" key="3">
    <source>
        <dbReference type="ARBA" id="ARBA00022679"/>
    </source>
</evidence>
<evidence type="ECO:0000256" key="1">
    <source>
        <dbReference type="ARBA" id="ARBA00007150"/>
    </source>
</evidence>
<proteinExistence type="inferred from homology"/>
<dbReference type="Pfam" id="PF01790">
    <property type="entry name" value="LGT"/>
    <property type="match status" value="1"/>
</dbReference>
<evidence type="ECO:0000256" key="7">
    <source>
        <dbReference type="HAMAP-Rule" id="MF_01147"/>
    </source>
</evidence>
<comment type="catalytic activity">
    <reaction evidence="7">
        <text>L-cysteinyl-[prolipoprotein] + a 1,2-diacyl-sn-glycero-3-phospho-(1'-sn-glycerol) = an S-1,2-diacyl-sn-glyceryl-L-cysteinyl-[prolipoprotein] + sn-glycerol 1-phosphate + H(+)</text>
        <dbReference type="Rhea" id="RHEA:56712"/>
        <dbReference type="Rhea" id="RHEA-COMP:14679"/>
        <dbReference type="Rhea" id="RHEA-COMP:14680"/>
        <dbReference type="ChEBI" id="CHEBI:15378"/>
        <dbReference type="ChEBI" id="CHEBI:29950"/>
        <dbReference type="ChEBI" id="CHEBI:57685"/>
        <dbReference type="ChEBI" id="CHEBI:64716"/>
        <dbReference type="ChEBI" id="CHEBI:140658"/>
        <dbReference type="EC" id="2.5.1.145"/>
    </reaction>
</comment>
<dbReference type="EC" id="2.5.1.145" evidence="7"/>
<feature type="transmembrane region" description="Helical" evidence="7">
    <location>
        <begin position="218"/>
        <end position="238"/>
    </location>
</feature>
<feature type="region of interest" description="Disordered" evidence="8">
    <location>
        <begin position="314"/>
        <end position="369"/>
    </location>
</feature>
<feature type="transmembrane region" description="Helical" evidence="7">
    <location>
        <begin position="193"/>
        <end position="211"/>
    </location>
</feature>
<keyword evidence="3 7" id="KW-0808">Transferase</keyword>
<gene>
    <name evidence="7 9" type="primary">lgt</name>
    <name evidence="9" type="ORF">ACFQY8_04265</name>
</gene>
<dbReference type="PROSITE" id="PS01311">
    <property type="entry name" value="LGT"/>
    <property type="match status" value="1"/>
</dbReference>
<dbReference type="HAMAP" id="MF_01147">
    <property type="entry name" value="Lgt"/>
    <property type="match status" value="1"/>
</dbReference>
<sequence length="369" mass="41131">MKNLAYIPSPSISSFHIGSLTIRFYAIAILLGICAAVWITTKRWKKFGGTFDQILDIAIVAVPTGIIGARIYHIVTTPNLYFGPTGNFGDVWKIWNGGLGIWGAVLVGGLCVWGWCRYKKYPTPLLVDALAPGLLIAQAIGRLGNYFNQELYGAPTTLPWGLKLNSSAYAIGANEVCYDGSTCPTGTLFHPTFLYEILWNLVGAALLLWLGDKLVQKFKAGSLFALYVMWYTAGRAWIEALRIDFSHEILGIRVNVWVSLIVFVCGVVAFVLIQRNGKLESTYTKHLAYVSELEEQVAAGKMTGRQLRAKLNQESREEHARASQQHLHETEEEKSKRKSDKELYEEAKEIVKKHHSTHSSKATHDVANQ</sequence>
<evidence type="ECO:0000313" key="9">
    <source>
        <dbReference type="EMBL" id="MFD0704959.1"/>
    </source>
</evidence>
<dbReference type="Proteomes" id="UP001597036">
    <property type="component" value="Unassembled WGS sequence"/>
</dbReference>
<feature type="compositionally biased region" description="Basic and acidic residues" evidence="8">
    <location>
        <begin position="314"/>
        <end position="350"/>
    </location>
</feature>
<feature type="transmembrane region" description="Helical" evidence="7">
    <location>
        <begin position="20"/>
        <end position="41"/>
    </location>
</feature>
<evidence type="ECO:0000256" key="8">
    <source>
        <dbReference type="SAM" id="MobiDB-lite"/>
    </source>
</evidence>
<reference evidence="10" key="1">
    <citation type="journal article" date="2019" name="Int. J. Syst. Evol. Microbiol.">
        <title>The Global Catalogue of Microorganisms (GCM) 10K type strain sequencing project: providing services to taxonomists for standard genome sequencing and annotation.</title>
        <authorList>
            <consortium name="The Broad Institute Genomics Platform"/>
            <consortium name="The Broad Institute Genome Sequencing Center for Infectious Disease"/>
            <person name="Wu L."/>
            <person name="Ma J."/>
        </authorList>
    </citation>
    <scope>NUCLEOTIDE SEQUENCE [LARGE SCALE GENOMIC DNA]</scope>
    <source>
        <strain evidence="10">CCM 8604</strain>
    </source>
</reference>
<dbReference type="PANTHER" id="PTHR30589:SF0">
    <property type="entry name" value="PHOSPHATIDYLGLYCEROL--PROLIPOPROTEIN DIACYLGLYCERYL TRANSFERASE"/>
    <property type="match status" value="1"/>
</dbReference>
<protein>
    <recommendedName>
        <fullName evidence="7">Phosphatidylglycerol--prolipoprotein diacylglyceryl transferase</fullName>
        <ecNumber evidence="7">2.5.1.145</ecNumber>
    </recommendedName>
</protein>
<dbReference type="PANTHER" id="PTHR30589">
    <property type="entry name" value="PROLIPOPROTEIN DIACYLGLYCERYL TRANSFERASE"/>
    <property type="match status" value="1"/>
</dbReference>
<evidence type="ECO:0000313" key="10">
    <source>
        <dbReference type="Proteomes" id="UP001597036"/>
    </source>
</evidence>
<keyword evidence="10" id="KW-1185">Reference proteome</keyword>
<evidence type="ECO:0000256" key="4">
    <source>
        <dbReference type="ARBA" id="ARBA00022692"/>
    </source>
</evidence>
<dbReference type="RefSeq" id="WP_377938663.1">
    <property type="nucleotide sequence ID" value="NZ_JBHTHQ010000021.1"/>
</dbReference>
<feature type="binding site" evidence="7">
    <location>
        <position position="142"/>
    </location>
    <ligand>
        <name>a 1,2-diacyl-sn-glycero-3-phospho-(1'-sn-glycerol)</name>
        <dbReference type="ChEBI" id="CHEBI:64716"/>
    </ligand>
</feature>
<organism evidence="9 10">
    <name type="scientific">Alloscardovia venturai</name>
    <dbReference type="NCBI Taxonomy" id="1769421"/>
    <lineage>
        <taxon>Bacteria</taxon>
        <taxon>Bacillati</taxon>
        <taxon>Actinomycetota</taxon>
        <taxon>Actinomycetes</taxon>
        <taxon>Bifidobacteriales</taxon>
        <taxon>Bifidobacteriaceae</taxon>
        <taxon>Alloscardovia</taxon>
    </lineage>
</organism>
<comment type="subcellular location">
    <subcellularLocation>
        <location evidence="7">Cell membrane</location>
        <topology evidence="7">Multi-pass membrane protein</topology>
    </subcellularLocation>
</comment>
<dbReference type="NCBIfam" id="TIGR00544">
    <property type="entry name" value="lgt"/>
    <property type="match status" value="1"/>
</dbReference>
<dbReference type="GO" id="GO:0008961">
    <property type="term" value="F:phosphatidylglycerol-prolipoprotein diacylglyceryl transferase activity"/>
    <property type="evidence" value="ECO:0007669"/>
    <property type="project" value="UniProtKB-EC"/>
</dbReference>
<feature type="transmembrane region" description="Helical" evidence="7">
    <location>
        <begin position="94"/>
        <end position="116"/>
    </location>
</feature>
<evidence type="ECO:0000256" key="6">
    <source>
        <dbReference type="ARBA" id="ARBA00023136"/>
    </source>
</evidence>
<evidence type="ECO:0000256" key="5">
    <source>
        <dbReference type="ARBA" id="ARBA00022989"/>
    </source>
</evidence>
<feature type="transmembrane region" description="Helical" evidence="7">
    <location>
        <begin position="123"/>
        <end position="141"/>
    </location>
</feature>
<dbReference type="EMBL" id="JBHTHQ010000021">
    <property type="protein sequence ID" value="MFD0704959.1"/>
    <property type="molecule type" value="Genomic_DNA"/>
</dbReference>
<dbReference type="InterPro" id="IPR001640">
    <property type="entry name" value="Lgt"/>
</dbReference>
<keyword evidence="2 7" id="KW-1003">Cell membrane</keyword>
<feature type="transmembrane region" description="Helical" evidence="7">
    <location>
        <begin position="250"/>
        <end position="273"/>
    </location>
</feature>
<comment type="pathway">
    <text evidence="7">Protein modification; lipoprotein biosynthesis (diacylglyceryl transfer).</text>
</comment>
<comment type="function">
    <text evidence="7">Catalyzes the transfer of the diacylglyceryl group from phosphatidylglycerol to the sulfhydryl group of the N-terminal cysteine of a prolipoprotein, the first step in the formation of mature lipoproteins.</text>
</comment>
<accession>A0ABW2Y6T4</accession>
<comment type="caution">
    <text evidence="9">The sequence shown here is derived from an EMBL/GenBank/DDBJ whole genome shotgun (WGS) entry which is preliminary data.</text>
</comment>
<comment type="similarity">
    <text evidence="1 7">Belongs to the Lgt family.</text>
</comment>
<evidence type="ECO:0000256" key="2">
    <source>
        <dbReference type="ARBA" id="ARBA00022475"/>
    </source>
</evidence>
<feature type="transmembrane region" description="Helical" evidence="7">
    <location>
        <begin position="53"/>
        <end position="74"/>
    </location>
</feature>
<dbReference type="CDD" id="cd22249">
    <property type="entry name" value="UDM1_RNF168_RNF169-like"/>
    <property type="match status" value="1"/>
</dbReference>
<keyword evidence="5 7" id="KW-1133">Transmembrane helix</keyword>
<keyword evidence="4 7" id="KW-0812">Transmembrane</keyword>
<name>A0ABW2Y6T4_9BIFI</name>
<keyword evidence="6 7" id="KW-0472">Membrane</keyword>